<feature type="region of interest" description="Disordered" evidence="1">
    <location>
        <begin position="50"/>
        <end position="84"/>
    </location>
</feature>
<sequence length="97" mass="10860">MDECANIYVDRRQVTQSVELSLELSTLKTLSEGESYRYLDMSQGVTTLKKAGSCPPAAQMDTVRTHRSKTSPHDYDPPSHTTSEIVGYGIVHPTEEW</sequence>
<accession>A0AAU9UJ62</accession>
<reference evidence="2" key="1">
    <citation type="submission" date="2022-03" db="EMBL/GenBank/DDBJ databases">
        <authorList>
            <person name="Tunstrom K."/>
        </authorList>
    </citation>
    <scope>NUCLEOTIDE SEQUENCE</scope>
</reference>
<protein>
    <submittedName>
        <fullName evidence="2">Uncharacterized protein</fullName>
    </submittedName>
</protein>
<evidence type="ECO:0000256" key="1">
    <source>
        <dbReference type="SAM" id="MobiDB-lite"/>
    </source>
</evidence>
<dbReference type="Proteomes" id="UP001153954">
    <property type="component" value="Unassembled WGS sequence"/>
</dbReference>
<organism evidence="2 3">
    <name type="scientific">Euphydryas editha</name>
    <name type="common">Edith's checkerspot</name>
    <dbReference type="NCBI Taxonomy" id="104508"/>
    <lineage>
        <taxon>Eukaryota</taxon>
        <taxon>Metazoa</taxon>
        <taxon>Ecdysozoa</taxon>
        <taxon>Arthropoda</taxon>
        <taxon>Hexapoda</taxon>
        <taxon>Insecta</taxon>
        <taxon>Pterygota</taxon>
        <taxon>Neoptera</taxon>
        <taxon>Endopterygota</taxon>
        <taxon>Lepidoptera</taxon>
        <taxon>Glossata</taxon>
        <taxon>Ditrysia</taxon>
        <taxon>Papilionoidea</taxon>
        <taxon>Nymphalidae</taxon>
        <taxon>Nymphalinae</taxon>
        <taxon>Euphydryas</taxon>
    </lineage>
</organism>
<gene>
    <name evidence="2" type="ORF">EEDITHA_LOCUS12135</name>
</gene>
<dbReference type="EMBL" id="CAKOGL010000017">
    <property type="protein sequence ID" value="CAH2096845.1"/>
    <property type="molecule type" value="Genomic_DNA"/>
</dbReference>
<comment type="caution">
    <text evidence="2">The sequence shown here is derived from an EMBL/GenBank/DDBJ whole genome shotgun (WGS) entry which is preliminary data.</text>
</comment>
<name>A0AAU9UJ62_EUPED</name>
<dbReference type="AlphaFoldDB" id="A0AAU9UJ62"/>
<evidence type="ECO:0000313" key="3">
    <source>
        <dbReference type="Proteomes" id="UP001153954"/>
    </source>
</evidence>
<proteinExistence type="predicted"/>
<keyword evidence="3" id="KW-1185">Reference proteome</keyword>
<evidence type="ECO:0000313" key="2">
    <source>
        <dbReference type="EMBL" id="CAH2096845.1"/>
    </source>
</evidence>